<proteinExistence type="predicted"/>
<reference evidence="2" key="1">
    <citation type="submission" date="2016-11" db="EMBL/GenBank/DDBJ databases">
        <authorList>
            <person name="Jaros S."/>
            <person name="Januszkiewicz K."/>
            <person name="Wedrychowicz H."/>
        </authorList>
    </citation>
    <scope>NUCLEOTIDE SEQUENCE [LARGE SCALE GENOMIC DNA]</scope>
    <source>
        <strain evidence="2">CGMCC 4.3555</strain>
    </source>
</reference>
<name>A0A9X8N7W3_9ACTN</name>
<sequence length="128" mass="14392">MDTYLKKEFGREAAVRVVMPNNWLDLFPLVVIRKSSGTARNSNHLDSGVFTAHCFASTRRDASLLARQVRASLASACRDRFRSELEPGNPGLSYFKEVTGPLYSSGDTQLNHADVHRFVASYIVYTHR</sequence>
<gene>
    <name evidence="1" type="ORF">SAMN05216268_126133</name>
</gene>
<accession>A0A9X8N7W3</accession>
<evidence type="ECO:0008006" key="3">
    <source>
        <dbReference type="Google" id="ProtNLM"/>
    </source>
</evidence>
<evidence type="ECO:0000313" key="2">
    <source>
        <dbReference type="Proteomes" id="UP000184388"/>
    </source>
</evidence>
<dbReference type="RefSeq" id="WP_073449066.1">
    <property type="nucleotide sequence ID" value="NZ_FRBK01000026.1"/>
</dbReference>
<protein>
    <recommendedName>
        <fullName evidence="3">Tail terminator</fullName>
    </recommendedName>
</protein>
<dbReference type="EMBL" id="FRBK01000026">
    <property type="protein sequence ID" value="SHN24750.1"/>
    <property type="molecule type" value="Genomic_DNA"/>
</dbReference>
<dbReference type="Proteomes" id="UP000184388">
    <property type="component" value="Unassembled WGS sequence"/>
</dbReference>
<comment type="caution">
    <text evidence="1">The sequence shown here is derived from an EMBL/GenBank/DDBJ whole genome shotgun (WGS) entry which is preliminary data.</text>
</comment>
<evidence type="ECO:0000313" key="1">
    <source>
        <dbReference type="EMBL" id="SHN24750.1"/>
    </source>
</evidence>
<dbReference type="AlphaFoldDB" id="A0A9X8N7W3"/>
<organism evidence="1 2">
    <name type="scientific">Streptomyces yunnanensis</name>
    <dbReference type="NCBI Taxonomy" id="156453"/>
    <lineage>
        <taxon>Bacteria</taxon>
        <taxon>Bacillati</taxon>
        <taxon>Actinomycetota</taxon>
        <taxon>Actinomycetes</taxon>
        <taxon>Kitasatosporales</taxon>
        <taxon>Streptomycetaceae</taxon>
        <taxon>Streptomyces</taxon>
    </lineage>
</organism>